<sequence>MTRAVRRVAADNPGDPRFDTRPSPDPAGEAA</sequence>
<keyword evidence="3" id="KW-1185">Reference proteome</keyword>
<accession>A0A7Y9J2J9</accession>
<gene>
    <name evidence="2" type="ORF">BJ968_003877</name>
</gene>
<evidence type="ECO:0000256" key="1">
    <source>
        <dbReference type="SAM" id="MobiDB-lite"/>
    </source>
</evidence>
<comment type="caution">
    <text evidence="2">The sequence shown here is derived from an EMBL/GenBank/DDBJ whole genome shotgun (WGS) entry which is preliminary data.</text>
</comment>
<organism evidence="2 3">
    <name type="scientific">Kineococcus aurantiacus</name>
    <dbReference type="NCBI Taxonomy" id="37633"/>
    <lineage>
        <taxon>Bacteria</taxon>
        <taxon>Bacillati</taxon>
        <taxon>Actinomycetota</taxon>
        <taxon>Actinomycetes</taxon>
        <taxon>Kineosporiales</taxon>
        <taxon>Kineosporiaceae</taxon>
        <taxon>Kineococcus</taxon>
    </lineage>
</organism>
<proteinExistence type="predicted"/>
<evidence type="ECO:0000313" key="2">
    <source>
        <dbReference type="EMBL" id="NYD24337.1"/>
    </source>
</evidence>
<protein>
    <submittedName>
        <fullName evidence="2">Uncharacterized protein</fullName>
    </submittedName>
</protein>
<dbReference type="AlphaFoldDB" id="A0A7Y9J2J9"/>
<name>A0A7Y9J2J9_9ACTN</name>
<reference evidence="2 3" key="1">
    <citation type="submission" date="2020-07" db="EMBL/GenBank/DDBJ databases">
        <title>Sequencing the genomes of 1000 actinobacteria strains.</title>
        <authorList>
            <person name="Klenk H.-P."/>
        </authorList>
    </citation>
    <scope>NUCLEOTIDE SEQUENCE [LARGE SCALE GENOMIC DNA]</scope>
    <source>
        <strain evidence="2 3">DSM 7487</strain>
    </source>
</reference>
<dbReference type="Proteomes" id="UP000521922">
    <property type="component" value="Unassembled WGS sequence"/>
</dbReference>
<evidence type="ECO:0000313" key="3">
    <source>
        <dbReference type="Proteomes" id="UP000521922"/>
    </source>
</evidence>
<dbReference type="EMBL" id="JACCBB010000001">
    <property type="protein sequence ID" value="NYD24337.1"/>
    <property type="molecule type" value="Genomic_DNA"/>
</dbReference>
<feature type="region of interest" description="Disordered" evidence="1">
    <location>
        <begin position="1"/>
        <end position="31"/>
    </location>
</feature>